<dbReference type="Pfam" id="PF08378">
    <property type="entry name" value="NERD"/>
    <property type="match status" value="1"/>
</dbReference>
<evidence type="ECO:0000313" key="3">
    <source>
        <dbReference type="EMBL" id="MBO2451567.1"/>
    </source>
</evidence>
<feature type="domain" description="NERD" evidence="2">
    <location>
        <begin position="81"/>
        <end position="196"/>
    </location>
</feature>
<keyword evidence="4" id="KW-1185">Reference proteome</keyword>
<keyword evidence="1" id="KW-0472">Membrane</keyword>
<evidence type="ECO:0000313" key="4">
    <source>
        <dbReference type="Proteomes" id="UP000669179"/>
    </source>
</evidence>
<keyword evidence="1" id="KW-1133">Transmembrane helix</keyword>
<dbReference type="AlphaFoldDB" id="A0A939T9N0"/>
<name>A0A939T9N0_9ACTN</name>
<reference evidence="3" key="1">
    <citation type="submission" date="2021-03" db="EMBL/GenBank/DDBJ databases">
        <authorList>
            <person name="Kanchanasin P."/>
            <person name="Saeng-In P."/>
            <person name="Phongsopitanun W."/>
            <person name="Yuki M."/>
            <person name="Kudo T."/>
            <person name="Ohkuma M."/>
            <person name="Tanasupawat S."/>
        </authorList>
    </citation>
    <scope>NUCLEOTIDE SEQUENCE</scope>
    <source>
        <strain evidence="3">GKU 128</strain>
    </source>
</reference>
<sequence>MRSSGFGTTDAGASAWSRYRLLAAEHRPERVVLRAVLAGGLGVVVSGLSFWWAGPIVAVAAFTMHAVYERNRPGAATSWRRGALAERRTGRRLARLDPAGFHVLHDRAVPGLPATNLDHLVVGITGVYAIASRRWRWGARLRSEGRRLWAGGRPAGDVAGAAARGAHTVSELLGAELDHDIPVAPLVAVHGARVGRAGLRHGGVLFCAAGPLPHLISTRPVIFTSAQVATVAAAAERVLPPMLETLFPD</sequence>
<dbReference type="PROSITE" id="PS50965">
    <property type="entry name" value="NERD"/>
    <property type="match status" value="1"/>
</dbReference>
<dbReference type="EMBL" id="JAGEOJ010000013">
    <property type="protein sequence ID" value="MBO2451567.1"/>
    <property type="molecule type" value="Genomic_DNA"/>
</dbReference>
<gene>
    <name evidence="3" type="ORF">J4573_31055</name>
</gene>
<organism evidence="3 4">
    <name type="scientific">Actinomadura barringtoniae</name>
    <dbReference type="NCBI Taxonomy" id="1427535"/>
    <lineage>
        <taxon>Bacteria</taxon>
        <taxon>Bacillati</taxon>
        <taxon>Actinomycetota</taxon>
        <taxon>Actinomycetes</taxon>
        <taxon>Streptosporangiales</taxon>
        <taxon>Thermomonosporaceae</taxon>
        <taxon>Actinomadura</taxon>
    </lineage>
</organism>
<protein>
    <submittedName>
        <fullName evidence="3">NERD domain-containing protein</fullName>
    </submittedName>
</protein>
<proteinExistence type="predicted"/>
<comment type="caution">
    <text evidence="3">The sequence shown here is derived from an EMBL/GenBank/DDBJ whole genome shotgun (WGS) entry which is preliminary data.</text>
</comment>
<feature type="transmembrane region" description="Helical" evidence="1">
    <location>
        <begin position="31"/>
        <end position="53"/>
    </location>
</feature>
<evidence type="ECO:0000256" key="1">
    <source>
        <dbReference type="SAM" id="Phobius"/>
    </source>
</evidence>
<dbReference type="InterPro" id="IPR011528">
    <property type="entry name" value="NERD"/>
</dbReference>
<keyword evidence="1" id="KW-0812">Transmembrane</keyword>
<dbReference type="RefSeq" id="WP_208259445.1">
    <property type="nucleotide sequence ID" value="NZ_JAGEOJ010000013.1"/>
</dbReference>
<dbReference type="Proteomes" id="UP000669179">
    <property type="component" value="Unassembled WGS sequence"/>
</dbReference>
<evidence type="ECO:0000259" key="2">
    <source>
        <dbReference type="PROSITE" id="PS50965"/>
    </source>
</evidence>
<accession>A0A939T9N0</accession>